<sequence length="160" mass="17803">MGGAEEEASLLLHVRARLEQSLDRLVQVAKASFGLRSSSPLLRFRRRRRQRFLHAFFHAHLLVSSSTPVPSGVFFHSGSGGESSGDERRKTGDQISPRSLVICDGRPLQRVFSGVSTRDSRSSFLLLRSVATSRSNNLPLHDPSPLKFDSSNLLRSRAMF</sequence>
<protein>
    <submittedName>
        <fullName evidence="1">Uncharacterized protein</fullName>
    </submittedName>
</protein>
<gene>
    <name evidence="1" type="ORF">MRB53_014181</name>
</gene>
<proteinExistence type="predicted"/>
<dbReference type="EMBL" id="CM056812">
    <property type="protein sequence ID" value="KAJ8617995.1"/>
    <property type="molecule type" value="Genomic_DNA"/>
</dbReference>
<evidence type="ECO:0000313" key="2">
    <source>
        <dbReference type="Proteomes" id="UP001234297"/>
    </source>
</evidence>
<name>A0ACC2KA22_PERAE</name>
<evidence type="ECO:0000313" key="1">
    <source>
        <dbReference type="EMBL" id="KAJ8617995.1"/>
    </source>
</evidence>
<keyword evidence="2" id="KW-1185">Reference proteome</keyword>
<comment type="caution">
    <text evidence="1">The sequence shown here is derived from an EMBL/GenBank/DDBJ whole genome shotgun (WGS) entry which is preliminary data.</text>
</comment>
<reference evidence="1 2" key="1">
    <citation type="journal article" date="2022" name="Hortic Res">
        <title>A haplotype resolved chromosomal level avocado genome allows analysis of novel avocado genes.</title>
        <authorList>
            <person name="Nath O."/>
            <person name="Fletcher S.J."/>
            <person name="Hayward A."/>
            <person name="Shaw L.M."/>
            <person name="Masouleh A.K."/>
            <person name="Furtado A."/>
            <person name="Henry R.J."/>
            <person name="Mitter N."/>
        </authorList>
    </citation>
    <scope>NUCLEOTIDE SEQUENCE [LARGE SCALE GENOMIC DNA]</scope>
    <source>
        <strain evidence="2">cv. Hass</strain>
    </source>
</reference>
<organism evidence="1 2">
    <name type="scientific">Persea americana</name>
    <name type="common">Avocado</name>
    <dbReference type="NCBI Taxonomy" id="3435"/>
    <lineage>
        <taxon>Eukaryota</taxon>
        <taxon>Viridiplantae</taxon>
        <taxon>Streptophyta</taxon>
        <taxon>Embryophyta</taxon>
        <taxon>Tracheophyta</taxon>
        <taxon>Spermatophyta</taxon>
        <taxon>Magnoliopsida</taxon>
        <taxon>Magnoliidae</taxon>
        <taxon>Laurales</taxon>
        <taxon>Lauraceae</taxon>
        <taxon>Persea</taxon>
    </lineage>
</organism>
<dbReference type="Proteomes" id="UP001234297">
    <property type="component" value="Chromosome 4"/>
</dbReference>
<accession>A0ACC2KA22</accession>